<evidence type="ECO:0000256" key="1">
    <source>
        <dbReference type="ARBA" id="ARBA00010838"/>
    </source>
</evidence>
<dbReference type="InterPro" id="IPR017853">
    <property type="entry name" value="GH"/>
</dbReference>
<dbReference type="FunFam" id="3.20.20.80:FF:000004">
    <property type="entry name" value="Beta-glucosidase 6-phospho-beta-glucosidase"/>
    <property type="match status" value="1"/>
</dbReference>
<gene>
    <name evidence="7" type="ORF">WF834_11145</name>
</gene>
<dbReference type="Proteomes" id="UP001373196">
    <property type="component" value="Unassembled WGS sequence"/>
</dbReference>
<dbReference type="PROSITE" id="PS00572">
    <property type="entry name" value="GLYCOSYL_HYDROL_F1_1"/>
    <property type="match status" value="1"/>
</dbReference>
<evidence type="ECO:0000256" key="3">
    <source>
        <dbReference type="ARBA" id="ARBA00023295"/>
    </source>
</evidence>
<name>A0AB35Y809_9FIRM</name>
<dbReference type="Gene3D" id="3.20.20.80">
    <property type="entry name" value="Glycosidases"/>
    <property type="match status" value="1"/>
</dbReference>
<dbReference type="InterPro" id="IPR001360">
    <property type="entry name" value="Glyco_hydro_1"/>
</dbReference>
<keyword evidence="2 6" id="KW-0378">Hydrolase</keyword>
<dbReference type="GO" id="GO:0016052">
    <property type="term" value="P:carbohydrate catabolic process"/>
    <property type="evidence" value="ECO:0007669"/>
    <property type="project" value="TreeGrafter"/>
</dbReference>
<dbReference type="SUPFAM" id="SSF51445">
    <property type="entry name" value="(Trans)glycosidases"/>
    <property type="match status" value="1"/>
</dbReference>
<evidence type="ECO:0000313" key="7">
    <source>
        <dbReference type="EMBL" id="MEJ5196713.1"/>
    </source>
</evidence>
<dbReference type="AlphaFoldDB" id="A0AB35Y809"/>
<dbReference type="Pfam" id="PF00232">
    <property type="entry name" value="Glyco_hydro_1"/>
    <property type="match status" value="1"/>
</dbReference>
<dbReference type="PROSITE" id="PS00653">
    <property type="entry name" value="GLYCOSYL_HYDROL_F1_2"/>
    <property type="match status" value="1"/>
</dbReference>
<dbReference type="GO" id="GO:0008422">
    <property type="term" value="F:beta-glucosidase activity"/>
    <property type="evidence" value="ECO:0007669"/>
    <property type="project" value="TreeGrafter"/>
</dbReference>
<feature type="active site" description="Nucleophile" evidence="4">
    <location>
        <position position="387"/>
    </location>
</feature>
<evidence type="ECO:0000313" key="8">
    <source>
        <dbReference type="Proteomes" id="UP001373196"/>
    </source>
</evidence>
<protein>
    <submittedName>
        <fullName evidence="7">Family 1 glycosylhydrolase</fullName>
    </submittedName>
</protein>
<organism evidence="7 8">
    <name type="scientific">Faecalibacterium wellingii</name>
    <dbReference type="NCBI Taxonomy" id="2929491"/>
    <lineage>
        <taxon>Bacteria</taxon>
        <taxon>Bacillati</taxon>
        <taxon>Bacillota</taxon>
        <taxon>Clostridia</taxon>
        <taxon>Eubacteriales</taxon>
        <taxon>Oscillospiraceae</taxon>
        <taxon>Faecalibacterium</taxon>
    </lineage>
</organism>
<dbReference type="EMBL" id="JBBFGL010000012">
    <property type="protein sequence ID" value="MEJ5196713.1"/>
    <property type="molecule type" value="Genomic_DNA"/>
</dbReference>
<reference evidence="7" key="1">
    <citation type="submission" date="2024-03" db="EMBL/GenBank/DDBJ databases">
        <authorList>
            <person name="Plomp N."/>
            <person name="Harmsen H.J."/>
        </authorList>
    </citation>
    <scope>NUCLEOTIDE SEQUENCE</scope>
    <source>
        <strain evidence="7">HTF-128</strain>
    </source>
</reference>
<comment type="caution">
    <text evidence="7">The sequence shown here is derived from an EMBL/GenBank/DDBJ whole genome shotgun (WGS) entry which is preliminary data.</text>
</comment>
<sequence>MENARYTFPEGFLWGGAEAANQCEGAWNEGGKGMTVQDCLPYRNVGVADYTKQFAYSTADLEAALKAGPEDNYPKRHGTDFYHHYKEDIALMAEMGYKVFRTSICWSRIFTDPRDEKPNEEGIAFYEDVFKECKAHGIEPLVTLSHYDPPLALVTDFNGWASREVIDLFIKYARVCFERFGKYVKYWLTFNEVDAMLRHSVTSGALIPDRFPGQNFDQIVYQAMHHQMVASALAVKLGHELCPGAMIGCMMTRLCFYAYTCKPEDNLATQQRMRGIYRYVDIQVFGEYPRYLLKEIERKGLHIKMQPEDARILKEGTVDFVSFSYYMTSCMAAQTDGLEMSPGNTVNGVKNPYLTSSEWGWQTDPIGLRISLVELYDRFRKPLFIVENGLGARDTLTEDGKVHDPYRIEYLKEHVKAMSDAINIDGVDLIGYTWWGCIDLISESTRQMSKRYGFVYVDLDDEGRGTYKRYRKDSFYYYKKLIAANGNVDAVDE</sequence>
<keyword evidence="3 6" id="KW-0326">Glycosidase</keyword>
<evidence type="ECO:0000256" key="2">
    <source>
        <dbReference type="ARBA" id="ARBA00022801"/>
    </source>
</evidence>
<comment type="similarity">
    <text evidence="1 5">Belongs to the glycosyl hydrolase 1 family.</text>
</comment>
<dbReference type="GO" id="GO:0005829">
    <property type="term" value="C:cytosol"/>
    <property type="evidence" value="ECO:0007669"/>
    <property type="project" value="TreeGrafter"/>
</dbReference>
<accession>A0AB35Y809</accession>
<dbReference type="RefSeq" id="WP_339395973.1">
    <property type="nucleotide sequence ID" value="NZ_JBBFGL010000012.1"/>
</dbReference>
<proteinExistence type="inferred from homology"/>
<evidence type="ECO:0000256" key="6">
    <source>
        <dbReference type="RuleBase" id="RU004468"/>
    </source>
</evidence>
<dbReference type="InterPro" id="IPR018120">
    <property type="entry name" value="Glyco_hydro_1_AS"/>
</dbReference>
<dbReference type="PRINTS" id="PR00131">
    <property type="entry name" value="GLHYDRLASE1"/>
</dbReference>
<dbReference type="PANTHER" id="PTHR10353:SF122">
    <property type="entry name" value="6-PHOSPHO-BETA-GLUCOSIDASE ASCB-RELATED"/>
    <property type="match status" value="1"/>
</dbReference>
<dbReference type="PANTHER" id="PTHR10353">
    <property type="entry name" value="GLYCOSYL HYDROLASE"/>
    <property type="match status" value="1"/>
</dbReference>
<dbReference type="InterPro" id="IPR033132">
    <property type="entry name" value="GH_1_N_CS"/>
</dbReference>
<evidence type="ECO:0000256" key="4">
    <source>
        <dbReference type="PROSITE-ProRule" id="PRU10055"/>
    </source>
</evidence>
<evidence type="ECO:0000256" key="5">
    <source>
        <dbReference type="RuleBase" id="RU003690"/>
    </source>
</evidence>